<keyword evidence="4 5" id="KW-0472">Membrane</keyword>
<sequence>MTKTQKITYWVVTIWLALGMLSTGIVQLINMKDEVEAFSHLGYPDYLLTVLGVWKILGVIAILLPRLPLIKEWAYAGFFFVASGAIISHIALGDAVTDVLPSLLLLFLTIASWFLRPSDRKF</sequence>
<organism evidence="6 7">
    <name type="scientific">Sphingobacterium alkalisoli</name>
    <dbReference type="NCBI Taxonomy" id="1874115"/>
    <lineage>
        <taxon>Bacteria</taxon>
        <taxon>Pseudomonadati</taxon>
        <taxon>Bacteroidota</taxon>
        <taxon>Sphingobacteriia</taxon>
        <taxon>Sphingobacteriales</taxon>
        <taxon>Sphingobacteriaceae</taxon>
        <taxon>Sphingobacterium</taxon>
    </lineage>
</organism>
<dbReference type="AlphaFoldDB" id="A0A4U0H9G9"/>
<comment type="subcellular location">
    <subcellularLocation>
        <location evidence="1">Membrane</location>
        <topology evidence="1">Multi-pass membrane protein</topology>
    </subcellularLocation>
</comment>
<dbReference type="RefSeq" id="WP_136819304.1">
    <property type="nucleotide sequence ID" value="NZ_BMJX01000001.1"/>
</dbReference>
<dbReference type="InterPro" id="IPR016944">
    <property type="entry name" value="UCP030066"/>
</dbReference>
<dbReference type="Proteomes" id="UP000309872">
    <property type="component" value="Unassembled WGS sequence"/>
</dbReference>
<feature type="transmembrane region" description="Helical" evidence="5">
    <location>
        <begin position="7"/>
        <end position="26"/>
    </location>
</feature>
<feature type="transmembrane region" description="Helical" evidence="5">
    <location>
        <begin position="73"/>
        <end position="93"/>
    </location>
</feature>
<evidence type="ECO:0000313" key="7">
    <source>
        <dbReference type="Proteomes" id="UP000309872"/>
    </source>
</evidence>
<evidence type="ECO:0000313" key="6">
    <source>
        <dbReference type="EMBL" id="TJY68438.1"/>
    </source>
</evidence>
<accession>A0A4U0H9G9</accession>
<protein>
    <submittedName>
        <fullName evidence="6">DoxX family protein</fullName>
    </submittedName>
</protein>
<keyword evidence="3 5" id="KW-1133">Transmembrane helix</keyword>
<comment type="caution">
    <text evidence="6">The sequence shown here is derived from an EMBL/GenBank/DDBJ whole genome shotgun (WGS) entry which is preliminary data.</text>
</comment>
<feature type="transmembrane region" description="Helical" evidence="5">
    <location>
        <begin position="99"/>
        <end position="115"/>
    </location>
</feature>
<evidence type="ECO:0000256" key="4">
    <source>
        <dbReference type="ARBA" id="ARBA00023136"/>
    </source>
</evidence>
<name>A0A4U0H9G9_9SPHI</name>
<dbReference type="GO" id="GO:0016020">
    <property type="term" value="C:membrane"/>
    <property type="evidence" value="ECO:0007669"/>
    <property type="project" value="UniProtKB-SubCell"/>
</dbReference>
<dbReference type="Pfam" id="PF13564">
    <property type="entry name" value="DoxX_2"/>
    <property type="match status" value="1"/>
</dbReference>
<dbReference type="InterPro" id="IPR032808">
    <property type="entry name" value="DoxX"/>
</dbReference>
<gene>
    <name evidence="6" type="ORF">FAZ19_04070</name>
</gene>
<keyword evidence="2 5" id="KW-0812">Transmembrane</keyword>
<evidence type="ECO:0000256" key="5">
    <source>
        <dbReference type="SAM" id="Phobius"/>
    </source>
</evidence>
<keyword evidence="7" id="KW-1185">Reference proteome</keyword>
<dbReference type="PIRSF" id="PIRSF030066">
    <property type="entry name" value="UCP030066"/>
    <property type="match status" value="1"/>
</dbReference>
<evidence type="ECO:0000256" key="1">
    <source>
        <dbReference type="ARBA" id="ARBA00004141"/>
    </source>
</evidence>
<dbReference type="EMBL" id="SUKA01000001">
    <property type="protein sequence ID" value="TJY68438.1"/>
    <property type="molecule type" value="Genomic_DNA"/>
</dbReference>
<dbReference type="OrthoDB" id="7960583at2"/>
<feature type="transmembrane region" description="Helical" evidence="5">
    <location>
        <begin position="46"/>
        <end position="64"/>
    </location>
</feature>
<evidence type="ECO:0000256" key="3">
    <source>
        <dbReference type="ARBA" id="ARBA00022989"/>
    </source>
</evidence>
<proteinExistence type="predicted"/>
<reference evidence="6 7" key="1">
    <citation type="submission" date="2019-04" db="EMBL/GenBank/DDBJ databases">
        <title>Sphingobacterium olei sp. nov., isolated from oil-contaminated soil.</title>
        <authorList>
            <person name="Liu B."/>
        </authorList>
    </citation>
    <scope>NUCLEOTIDE SEQUENCE [LARGE SCALE GENOMIC DNA]</scope>
    <source>
        <strain evidence="6 7">Y3L14</strain>
    </source>
</reference>
<evidence type="ECO:0000256" key="2">
    <source>
        <dbReference type="ARBA" id="ARBA00022692"/>
    </source>
</evidence>